<proteinExistence type="predicted"/>
<dbReference type="OrthoDB" id="2721969at2"/>
<comment type="caution">
    <text evidence="2">The sequence shown here is derived from an EMBL/GenBank/DDBJ whole genome shotgun (WGS) entry which is preliminary data.</text>
</comment>
<organism evidence="2 3">
    <name type="scientific">Jeotgalibacillus salarius</name>
    <dbReference type="NCBI Taxonomy" id="546023"/>
    <lineage>
        <taxon>Bacteria</taxon>
        <taxon>Bacillati</taxon>
        <taxon>Bacillota</taxon>
        <taxon>Bacilli</taxon>
        <taxon>Bacillales</taxon>
        <taxon>Caryophanaceae</taxon>
        <taxon>Jeotgalibacillus</taxon>
    </lineage>
</organism>
<feature type="transmembrane region" description="Helical" evidence="1">
    <location>
        <begin position="120"/>
        <end position="141"/>
    </location>
</feature>
<keyword evidence="1" id="KW-0472">Membrane</keyword>
<dbReference type="RefSeq" id="WP_134381329.1">
    <property type="nucleotide sequence ID" value="NZ_SORX01000004.1"/>
</dbReference>
<feature type="transmembrane region" description="Helical" evidence="1">
    <location>
        <begin position="92"/>
        <end position="113"/>
    </location>
</feature>
<keyword evidence="1" id="KW-0812">Transmembrane</keyword>
<evidence type="ECO:0000256" key="1">
    <source>
        <dbReference type="SAM" id="Phobius"/>
    </source>
</evidence>
<keyword evidence="1" id="KW-1133">Transmembrane helix</keyword>
<reference evidence="2 3" key="1">
    <citation type="submission" date="2019-03" db="EMBL/GenBank/DDBJ databases">
        <authorList>
            <person name="Yang Y."/>
        </authorList>
    </citation>
    <scope>NUCLEOTIDE SEQUENCE [LARGE SCALE GENOMIC DNA]</scope>
    <source>
        <strain evidence="2 3">ASL-1</strain>
    </source>
</reference>
<feature type="transmembrane region" description="Helical" evidence="1">
    <location>
        <begin position="30"/>
        <end position="52"/>
    </location>
</feature>
<dbReference type="Proteomes" id="UP000297776">
    <property type="component" value="Unassembled WGS sequence"/>
</dbReference>
<dbReference type="EMBL" id="SORX01000004">
    <property type="protein sequence ID" value="TFE01613.1"/>
    <property type="molecule type" value="Genomic_DNA"/>
</dbReference>
<evidence type="ECO:0000313" key="2">
    <source>
        <dbReference type="EMBL" id="TFE01613.1"/>
    </source>
</evidence>
<gene>
    <name evidence="2" type="ORF">E2626_08565</name>
</gene>
<protein>
    <submittedName>
        <fullName evidence="2">Uncharacterized protein</fullName>
    </submittedName>
</protein>
<evidence type="ECO:0000313" key="3">
    <source>
        <dbReference type="Proteomes" id="UP000297776"/>
    </source>
</evidence>
<sequence>MPEIIFLSAILLLVFHTVLLFKKRFTLTERYANTVIAAIAGGAGLTLSLSGALIFKEELLWIVFGISTLSGYVCGTLSGHTSASVSGAMNGSLGSAMGVMLGEVLLNPALCGLPIQEWQFVMPVFSMIYFVITSLLVFMTYRLP</sequence>
<keyword evidence="3" id="KW-1185">Reference proteome</keyword>
<feature type="transmembrane region" description="Helical" evidence="1">
    <location>
        <begin position="59"/>
        <end position="80"/>
    </location>
</feature>
<name>A0A4Y8LGX9_9BACL</name>
<dbReference type="AlphaFoldDB" id="A0A4Y8LGX9"/>
<accession>A0A4Y8LGX9</accession>